<feature type="domain" description="Cyclin-D1-binding protein 1-like C-terminal" evidence="8">
    <location>
        <begin position="78"/>
        <end position="172"/>
    </location>
</feature>
<dbReference type="PANTHER" id="PTHR15492">
    <property type="entry name" value="CYCLIN D1-BINDING PROTEIN 1"/>
    <property type="match status" value="1"/>
</dbReference>
<keyword evidence="6" id="KW-0131">Cell cycle</keyword>
<dbReference type="PANTHER" id="PTHR15492:SF1">
    <property type="entry name" value="CYCLIN-D1-BINDING PROTEIN 1"/>
    <property type="match status" value="1"/>
</dbReference>
<dbReference type="Gene3D" id="1.20.1420.10">
    <property type="entry name" value="Talin, central domain"/>
    <property type="match status" value="1"/>
</dbReference>
<name>A0A8D0HDC9_SPHPU</name>
<evidence type="ECO:0000256" key="1">
    <source>
        <dbReference type="ARBA" id="ARBA00004123"/>
    </source>
</evidence>
<evidence type="ECO:0000256" key="5">
    <source>
        <dbReference type="ARBA" id="ARBA00023242"/>
    </source>
</evidence>
<accession>A0A8D0HDC9</accession>
<organism evidence="9 10">
    <name type="scientific">Sphenodon punctatus</name>
    <name type="common">Tuatara</name>
    <name type="synonym">Hatteria punctata</name>
    <dbReference type="NCBI Taxonomy" id="8508"/>
    <lineage>
        <taxon>Eukaryota</taxon>
        <taxon>Metazoa</taxon>
        <taxon>Chordata</taxon>
        <taxon>Craniata</taxon>
        <taxon>Vertebrata</taxon>
        <taxon>Euteleostomi</taxon>
        <taxon>Lepidosauria</taxon>
        <taxon>Sphenodontia</taxon>
        <taxon>Sphenodontidae</taxon>
        <taxon>Sphenodon</taxon>
    </lineage>
</organism>
<evidence type="ECO:0000313" key="10">
    <source>
        <dbReference type="Proteomes" id="UP000694392"/>
    </source>
</evidence>
<evidence type="ECO:0000256" key="6">
    <source>
        <dbReference type="ARBA" id="ARBA00023306"/>
    </source>
</evidence>
<keyword evidence="10" id="KW-1185">Reference proteome</keyword>
<dbReference type="GeneTree" id="ENSGT00390000018016"/>
<feature type="domain" description="Cyclin-D1-binding protein 1-like N-terminal" evidence="7">
    <location>
        <begin position="1"/>
        <end position="67"/>
    </location>
</feature>
<proteinExistence type="inferred from homology"/>
<evidence type="ECO:0000256" key="4">
    <source>
        <dbReference type="ARBA" id="ARBA00022490"/>
    </source>
</evidence>
<evidence type="ECO:0000256" key="2">
    <source>
        <dbReference type="ARBA" id="ARBA00004496"/>
    </source>
</evidence>
<comment type="similarity">
    <text evidence="3">Belongs to the CCNDBP1 family.</text>
</comment>
<evidence type="ECO:0000259" key="7">
    <source>
        <dbReference type="Pfam" id="PF13324"/>
    </source>
</evidence>
<sequence length="247" mass="26616">MVQLSEVILRTPLQSLTQQQLISTGGVWEACDQIAHLPRDNQAAVVSAVSVALGVVRDALEEMEQAQVEGGDPYSDILEDEELGSRGNRDVYWSEADRQLLGPCMGLVKASKASLKKVLGAVKAHGKAVTAEQVAQLDDIADSANEISPSVDDLALSMYPPMNQLTVRFNVSLSLRGEPWAGAPQLLNSSQPGRLAALFASHLSFLFLGCKTGLCAKETSRDCQVGVSWEWGWQRRAADAIPAQRAC</sequence>
<keyword evidence="5" id="KW-0539">Nucleus</keyword>
<dbReference type="Gene3D" id="1.20.1410.10">
    <property type="entry name" value="I/LWEQ domain"/>
    <property type="match status" value="1"/>
</dbReference>
<protein>
    <submittedName>
        <fullName evidence="9">Cyclin D1 binding protein 1</fullName>
    </submittedName>
</protein>
<dbReference type="InterPro" id="IPR026907">
    <property type="entry name" value="GCIP-like"/>
</dbReference>
<evidence type="ECO:0000256" key="3">
    <source>
        <dbReference type="ARBA" id="ARBA00008940"/>
    </source>
</evidence>
<evidence type="ECO:0000259" key="8">
    <source>
        <dbReference type="Pfam" id="PF20936"/>
    </source>
</evidence>
<dbReference type="Ensembl" id="ENSSPUT00000018819.1">
    <property type="protein sequence ID" value="ENSSPUP00000017676.1"/>
    <property type="gene ID" value="ENSSPUG00000013650.1"/>
</dbReference>
<dbReference type="Pfam" id="PF20936">
    <property type="entry name" value="GCIP_C"/>
    <property type="match status" value="1"/>
</dbReference>
<reference evidence="9" key="1">
    <citation type="submission" date="2025-05" db="UniProtKB">
        <authorList>
            <consortium name="Ensembl"/>
        </authorList>
    </citation>
    <scope>IDENTIFICATION</scope>
</reference>
<dbReference type="GO" id="GO:0005634">
    <property type="term" value="C:nucleus"/>
    <property type="evidence" value="ECO:0007669"/>
    <property type="project" value="UniProtKB-SubCell"/>
</dbReference>
<dbReference type="InterPro" id="IPR049318">
    <property type="entry name" value="GCIP_C"/>
</dbReference>
<gene>
    <name evidence="9" type="primary">CCNDBP1</name>
</gene>
<keyword evidence="4" id="KW-0963">Cytoplasm</keyword>
<dbReference type="InterPro" id="IPR049317">
    <property type="entry name" value="GCIP-like_N"/>
</dbReference>
<dbReference type="Proteomes" id="UP000694392">
    <property type="component" value="Unplaced"/>
</dbReference>
<dbReference type="AlphaFoldDB" id="A0A8D0HDC9"/>
<dbReference type="Ensembl" id="ENSSPUT00000018831.1">
    <property type="protein sequence ID" value="ENSSPUP00000017685.1"/>
    <property type="gene ID" value="ENSSPUG00000013650.1"/>
</dbReference>
<dbReference type="Pfam" id="PF13324">
    <property type="entry name" value="GCIP_N"/>
    <property type="match status" value="1"/>
</dbReference>
<comment type="subcellular location">
    <subcellularLocation>
        <location evidence="2">Cytoplasm</location>
    </subcellularLocation>
    <subcellularLocation>
        <location evidence="1">Nucleus</location>
    </subcellularLocation>
</comment>
<dbReference type="GO" id="GO:0005737">
    <property type="term" value="C:cytoplasm"/>
    <property type="evidence" value="ECO:0007669"/>
    <property type="project" value="UniProtKB-SubCell"/>
</dbReference>
<evidence type="ECO:0000313" key="9">
    <source>
        <dbReference type="Ensembl" id="ENSSPUP00000017685.1"/>
    </source>
</evidence>